<dbReference type="Gene3D" id="3.10.520.10">
    <property type="entry name" value="ApbE-like domains"/>
    <property type="match status" value="1"/>
</dbReference>
<dbReference type="PANTHER" id="PTHR30040:SF2">
    <property type="entry name" value="FAD:PROTEIN FMN TRANSFERASE"/>
    <property type="match status" value="1"/>
</dbReference>
<reference evidence="14" key="1">
    <citation type="journal article" date="2019" name="Int. J. Syst. Evol. Microbiol.">
        <title>The Global Catalogue of Microorganisms (GCM) 10K type strain sequencing project: providing services to taxonomists for standard genome sequencing and annotation.</title>
        <authorList>
            <consortium name="The Broad Institute Genomics Platform"/>
            <consortium name="The Broad Institute Genome Sequencing Center for Infectious Disease"/>
            <person name="Wu L."/>
            <person name="Ma J."/>
        </authorList>
    </citation>
    <scope>NUCLEOTIDE SEQUENCE [LARGE SCALE GENOMIC DNA]</scope>
    <source>
        <strain evidence="14">KCTC 52438</strain>
    </source>
</reference>
<evidence type="ECO:0000256" key="11">
    <source>
        <dbReference type="ARBA" id="ARBA00048540"/>
    </source>
</evidence>
<evidence type="ECO:0000313" key="14">
    <source>
        <dbReference type="Proteomes" id="UP001595476"/>
    </source>
</evidence>
<keyword evidence="6 12" id="KW-0808">Transferase</keyword>
<dbReference type="SUPFAM" id="SSF143631">
    <property type="entry name" value="ApbE-like"/>
    <property type="match status" value="1"/>
</dbReference>
<dbReference type="PIRSF" id="PIRSF006268">
    <property type="entry name" value="ApbE"/>
    <property type="match status" value="1"/>
</dbReference>
<dbReference type="InterPro" id="IPR024932">
    <property type="entry name" value="ApbE"/>
</dbReference>
<evidence type="ECO:0000256" key="6">
    <source>
        <dbReference type="ARBA" id="ARBA00022679"/>
    </source>
</evidence>
<evidence type="ECO:0000256" key="2">
    <source>
        <dbReference type="ARBA" id="ARBA00008282"/>
    </source>
</evidence>
<evidence type="ECO:0000256" key="5">
    <source>
        <dbReference type="ARBA" id="ARBA00022630"/>
    </source>
</evidence>
<evidence type="ECO:0000256" key="12">
    <source>
        <dbReference type="PIRNR" id="PIRNR006268"/>
    </source>
</evidence>
<dbReference type="GO" id="GO:0016740">
    <property type="term" value="F:transferase activity"/>
    <property type="evidence" value="ECO:0007669"/>
    <property type="project" value="UniProtKB-KW"/>
</dbReference>
<dbReference type="PANTHER" id="PTHR30040">
    <property type="entry name" value="THIAMINE BIOSYNTHESIS LIPOPROTEIN APBE"/>
    <property type="match status" value="1"/>
</dbReference>
<dbReference type="EMBL" id="JBHRSZ010000004">
    <property type="protein sequence ID" value="MFC3151103.1"/>
    <property type="molecule type" value="Genomic_DNA"/>
</dbReference>
<dbReference type="InterPro" id="IPR003374">
    <property type="entry name" value="ApbE-like_sf"/>
</dbReference>
<keyword evidence="9 12" id="KW-0460">Magnesium</keyword>
<dbReference type="EC" id="2.7.1.180" evidence="3 12"/>
<keyword evidence="14" id="KW-1185">Reference proteome</keyword>
<evidence type="ECO:0000256" key="8">
    <source>
        <dbReference type="ARBA" id="ARBA00022827"/>
    </source>
</evidence>
<accession>A0ABV7HEU8</accession>
<evidence type="ECO:0000256" key="9">
    <source>
        <dbReference type="ARBA" id="ARBA00022842"/>
    </source>
</evidence>
<organism evidence="13 14">
    <name type="scientific">Litoribrevibacter euphylliae</name>
    <dbReference type="NCBI Taxonomy" id="1834034"/>
    <lineage>
        <taxon>Bacteria</taxon>
        <taxon>Pseudomonadati</taxon>
        <taxon>Pseudomonadota</taxon>
        <taxon>Gammaproteobacteria</taxon>
        <taxon>Oceanospirillales</taxon>
        <taxon>Oceanospirillaceae</taxon>
        <taxon>Litoribrevibacter</taxon>
    </lineage>
</organism>
<keyword evidence="7 12" id="KW-0479">Metal-binding</keyword>
<evidence type="ECO:0000256" key="1">
    <source>
        <dbReference type="ARBA" id="ARBA00001946"/>
    </source>
</evidence>
<comment type="cofactor">
    <cofactor evidence="1">
        <name>Mg(2+)</name>
        <dbReference type="ChEBI" id="CHEBI:18420"/>
    </cofactor>
</comment>
<evidence type="ECO:0000313" key="13">
    <source>
        <dbReference type="EMBL" id="MFC3151103.1"/>
    </source>
</evidence>
<sequence>MGTRFRLTLLASNKSKAEQVFSACKAHLDQREKQWSPWIEGSEIWNINQAGTTSITLSPETYSLIQRSLDVSVLTDGAFDITFASVGYLYRYKENVRPSEEARRAAVSKVNYRNLSLESNRRLFLRDDGIRIDLGGIAKGESIDQLKTLLAKWGVSSAYLSLGGDSYILGKKGSYPWMLGVKHPREQNQVIARIPLEDVAVSTSGDYERFFMDDGERVHHILSPTSGLPADDVMSVTVIGSDAWKTDALSTSVFVMGMEKGVRLIESLDGYDVIVVDKSGRIFASKGLVSPSDQK</sequence>
<dbReference type="Proteomes" id="UP001595476">
    <property type="component" value="Unassembled WGS sequence"/>
</dbReference>
<evidence type="ECO:0000256" key="4">
    <source>
        <dbReference type="ARBA" id="ARBA00016337"/>
    </source>
</evidence>
<gene>
    <name evidence="13" type="ORF">ACFOEK_08690</name>
</gene>
<name>A0ABV7HEU8_9GAMM</name>
<comment type="catalytic activity">
    <reaction evidence="11 12">
        <text>L-threonyl-[protein] + FAD = FMN-L-threonyl-[protein] + AMP + H(+)</text>
        <dbReference type="Rhea" id="RHEA:36847"/>
        <dbReference type="Rhea" id="RHEA-COMP:11060"/>
        <dbReference type="Rhea" id="RHEA-COMP:11061"/>
        <dbReference type="ChEBI" id="CHEBI:15378"/>
        <dbReference type="ChEBI" id="CHEBI:30013"/>
        <dbReference type="ChEBI" id="CHEBI:57692"/>
        <dbReference type="ChEBI" id="CHEBI:74257"/>
        <dbReference type="ChEBI" id="CHEBI:456215"/>
        <dbReference type="EC" id="2.7.1.180"/>
    </reaction>
</comment>
<evidence type="ECO:0000256" key="3">
    <source>
        <dbReference type="ARBA" id="ARBA00011955"/>
    </source>
</evidence>
<keyword evidence="5 12" id="KW-0285">Flavoprotein</keyword>
<proteinExistence type="inferred from homology"/>
<dbReference type="Pfam" id="PF02424">
    <property type="entry name" value="ApbE"/>
    <property type="match status" value="1"/>
</dbReference>
<keyword evidence="8 12" id="KW-0274">FAD</keyword>
<evidence type="ECO:0000256" key="10">
    <source>
        <dbReference type="ARBA" id="ARBA00031306"/>
    </source>
</evidence>
<comment type="caution">
    <text evidence="13">The sequence shown here is derived from an EMBL/GenBank/DDBJ whole genome shotgun (WGS) entry which is preliminary data.</text>
</comment>
<protein>
    <recommendedName>
        <fullName evidence="4 12">FAD:protein FMN transferase</fullName>
        <ecNumber evidence="3 12">2.7.1.180</ecNumber>
    </recommendedName>
    <alternativeName>
        <fullName evidence="10 12">Flavin transferase</fullName>
    </alternativeName>
</protein>
<dbReference type="RefSeq" id="WP_386719244.1">
    <property type="nucleotide sequence ID" value="NZ_JBHRSZ010000004.1"/>
</dbReference>
<evidence type="ECO:0000256" key="7">
    <source>
        <dbReference type="ARBA" id="ARBA00022723"/>
    </source>
</evidence>
<comment type="similarity">
    <text evidence="2 12">Belongs to the ApbE family.</text>
</comment>